<dbReference type="GO" id="GO:0003677">
    <property type="term" value="F:DNA binding"/>
    <property type="evidence" value="ECO:0007669"/>
    <property type="project" value="UniProtKB-KW"/>
</dbReference>
<dbReference type="HOGENOM" id="CLU_039613_6_0_11"/>
<evidence type="ECO:0000256" key="4">
    <source>
        <dbReference type="ARBA" id="ARBA00023163"/>
    </source>
</evidence>
<dbReference type="EMBL" id="CP007155">
    <property type="protein sequence ID" value="AHI00046.1"/>
    <property type="molecule type" value="Genomic_DNA"/>
</dbReference>
<organism evidence="6 7">
    <name type="scientific">Kutzneria albida DSM 43870</name>
    <dbReference type="NCBI Taxonomy" id="1449976"/>
    <lineage>
        <taxon>Bacteria</taxon>
        <taxon>Bacillati</taxon>
        <taxon>Actinomycetota</taxon>
        <taxon>Actinomycetes</taxon>
        <taxon>Pseudonocardiales</taxon>
        <taxon>Pseudonocardiaceae</taxon>
        <taxon>Kutzneria</taxon>
    </lineage>
</organism>
<reference evidence="6 7" key="1">
    <citation type="journal article" date="2014" name="BMC Genomics">
        <title>Complete genome sequence of producer of the glycopeptide antibiotic Aculeximycin Kutzneria albida DSM 43870T, a representative of minor genus of Pseudonocardiaceae.</title>
        <authorList>
            <person name="Rebets Y."/>
            <person name="Tokovenko B."/>
            <person name="Lushchyk I."/>
            <person name="Ruckert C."/>
            <person name="Zaburannyi N."/>
            <person name="Bechthold A."/>
            <person name="Kalinowski J."/>
            <person name="Luzhetskyy A."/>
        </authorList>
    </citation>
    <scope>NUCLEOTIDE SEQUENCE [LARGE SCALE GENOMIC DNA]</scope>
    <source>
        <strain evidence="6">DSM 43870</strain>
    </source>
</reference>
<evidence type="ECO:0000256" key="2">
    <source>
        <dbReference type="ARBA" id="ARBA00023015"/>
    </source>
</evidence>
<dbReference type="Pfam" id="PF03466">
    <property type="entry name" value="LysR_substrate"/>
    <property type="match status" value="1"/>
</dbReference>
<dbReference type="KEGG" id="kal:KALB_6687"/>
<comment type="similarity">
    <text evidence="1">Belongs to the LysR transcriptional regulatory family.</text>
</comment>
<keyword evidence="7" id="KW-1185">Reference proteome</keyword>
<dbReference type="GO" id="GO:0032993">
    <property type="term" value="C:protein-DNA complex"/>
    <property type="evidence" value="ECO:0007669"/>
    <property type="project" value="TreeGrafter"/>
</dbReference>
<dbReference type="RefSeq" id="WP_025359921.1">
    <property type="nucleotide sequence ID" value="NZ_CP007155.1"/>
</dbReference>
<dbReference type="eggNOG" id="COG0583">
    <property type="taxonomic scope" value="Bacteria"/>
</dbReference>
<dbReference type="SUPFAM" id="SSF53850">
    <property type="entry name" value="Periplasmic binding protein-like II"/>
    <property type="match status" value="1"/>
</dbReference>
<dbReference type="Pfam" id="PF00126">
    <property type="entry name" value="HTH_1"/>
    <property type="match status" value="1"/>
</dbReference>
<proteinExistence type="inferred from homology"/>
<feature type="domain" description="HTH lysR-type" evidence="5">
    <location>
        <begin position="2"/>
        <end position="59"/>
    </location>
</feature>
<dbReference type="Gene3D" id="1.10.10.10">
    <property type="entry name" value="Winged helix-like DNA-binding domain superfamily/Winged helix DNA-binding domain"/>
    <property type="match status" value="1"/>
</dbReference>
<protein>
    <recommendedName>
        <fullName evidence="5">HTH lysR-type domain-containing protein</fullName>
    </recommendedName>
</protein>
<sequence>MFDLHRLRLLRELHTRGTLAAVAAALGYSGSAISQQLALLEKEAGVALLERVGRGVRLTPQALILVEHAEVVLARLELAEAEMQASLGEPRGVVRLAAFQTAMLSLVPPLVDHLREQAPGTRLRVRQLEPGPALSALAAGEVDLVVAEEFPGHPEPRLAGVDRVDLAREPMVLAVPEALAGMDLADLADRPWVLEPADTPSGRWALALCREAGFEPDIAYSSTDVVVHLRLVETGLAVAILPELVLRGSVPPGVGLRPLRGHRQIYTCARSGSARRPVIAATRAALRAVYAMP</sequence>
<dbReference type="PROSITE" id="PS50931">
    <property type="entry name" value="HTH_LYSR"/>
    <property type="match status" value="1"/>
</dbReference>
<evidence type="ECO:0000256" key="1">
    <source>
        <dbReference type="ARBA" id="ARBA00009437"/>
    </source>
</evidence>
<dbReference type="Proteomes" id="UP000019225">
    <property type="component" value="Chromosome"/>
</dbReference>
<dbReference type="OrthoDB" id="4131546at2"/>
<accession>W5WH19</accession>
<evidence type="ECO:0000313" key="7">
    <source>
        <dbReference type="Proteomes" id="UP000019225"/>
    </source>
</evidence>
<dbReference type="STRING" id="1449976.KALB_6687"/>
<evidence type="ECO:0000313" key="6">
    <source>
        <dbReference type="EMBL" id="AHI00046.1"/>
    </source>
</evidence>
<evidence type="ECO:0000259" key="5">
    <source>
        <dbReference type="PROSITE" id="PS50931"/>
    </source>
</evidence>
<dbReference type="InterPro" id="IPR000847">
    <property type="entry name" value="LysR_HTH_N"/>
</dbReference>
<dbReference type="InterPro" id="IPR005119">
    <property type="entry name" value="LysR_subst-bd"/>
</dbReference>
<evidence type="ECO:0000256" key="3">
    <source>
        <dbReference type="ARBA" id="ARBA00023125"/>
    </source>
</evidence>
<keyword evidence="3" id="KW-0238">DNA-binding</keyword>
<dbReference type="PATRIC" id="fig|1449976.3.peg.6712"/>
<dbReference type="PANTHER" id="PTHR30346">
    <property type="entry name" value="TRANSCRIPTIONAL DUAL REGULATOR HCAR-RELATED"/>
    <property type="match status" value="1"/>
</dbReference>
<keyword evidence="4" id="KW-0804">Transcription</keyword>
<dbReference type="InterPro" id="IPR036390">
    <property type="entry name" value="WH_DNA-bd_sf"/>
</dbReference>
<name>W5WH19_9PSEU</name>
<dbReference type="Gene3D" id="3.40.190.10">
    <property type="entry name" value="Periplasmic binding protein-like II"/>
    <property type="match status" value="2"/>
</dbReference>
<dbReference type="GO" id="GO:0003700">
    <property type="term" value="F:DNA-binding transcription factor activity"/>
    <property type="evidence" value="ECO:0007669"/>
    <property type="project" value="InterPro"/>
</dbReference>
<dbReference type="InterPro" id="IPR036388">
    <property type="entry name" value="WH-like_DNA-bd_sf"/>
</dbReference>
<dbReference type="PANTHER" id="PTHR30346:SF29">
    <property type="entry name" value="LYSR SUBSTRATE-BINDING"/>
    <property type="match status" value="1"/>
</dbReference>
<keyword evidence="2" id="KW-0805">Transcription regulation</keyword>
<gene>
    <name evidence="6" type="ORF">KALB_6687</name>
</gene>
<dbReference type="SUPFAM" id="SSF46785">
    <property type="entry name" value="Winged helix' DNA-binding domain"/>
    <property type="match status" value="1"/>
</dbReference>
<dbReference type="AlphaFoldDB" id="W5WH19"/>